<name>A0A4R1AW03_9BACI</name>
<evidence type="ECO:0008006" key="3">
    <source>
        <dbReference type="Google" id="ProtNLM"/>
    </source>
</evidence>
<dbReference type="EMBL" id="SJTH01000008">
    <property type="protein sequence ID" value="TCJ04590.1"/>
    <property type="molecule type" value="Genomic_DNA"/>
</dbReference>
<organism evidence="1 2">
    <name type="scientific">Cytobacillus praedii</name>
    <dbReference type="NCBI Taxonomy" id="1742358"/>
    <lineage>
        <taxon>Bacteria</taxon>
        <taxon>Bacillati</taxon>
        <taxon>Bacillota</taxon>
        <taxon>Bacilli</taxon>
        <taxon>Bacillales</taxon>
        <taxon>Bacillaceae</taxon>
        <taxon>Cytobacillus</taxon>
    </lineage>
</organism>
<gene>
    <name evidence="1" type="ORF">E0Y62_09100</name>
</gene>
<sequence>MPIDQQDQLNLLKDILSNHQTDCCGSVSECEQLERLVKSLISNPNVDQSAKTVLEDIYKYSQNGINSSQLDNHIEMHQQELSEWVDSINQFS</sequence>
<accession>A0A4R1AW03</accession>
<proteinExistence type="predicted"/>
<dbReference type="STRING" id="1742358.GCA_001439605_03793"/>
<dbReference type="RefSeq" id="WP_057761283.1">
    <property type="nucleotide sequence ID" value="NZ_CP183326.1"/>
</dbReference>
<dbReference type="AlphaFoldDB" id="A0A4R1AW03"/>
<dbReference type="OrthoDB" id="2968867at2"/>
<evidence type="ECO:0000313" key="2">
    <source>
        <dbReference type="Proteomes" id="UP000293846"/>
    </source>
</evidence>
<comment type="caution">
    <text evidence="1">The sequence shown here is derived from an EMBL/GenBank/DDBJ whole genome shotgun (WGS) entry which is preliminary data.</text>
</comment>
<protein>
    <recommendedName>
        <fullName evidence="3">YtzH-like family protein</fullName>
    </recommendedName>
</protein>
<evidence type="ECO:0000313" key="1">
    <source>
        <dbReference type="EMBL" id="TCJ04590.1"/>
    </source>
</evidence>
<dbReference type="Pfam" id="PF14165">
    <property type="entry name" value="YtzH"/>
    <property type="match status" value="1"/>
</dbReference>
<dbReference type="InterPro" id="IPR025547">
    <property type="entry name" value="YtzH"/>
</dbReference>
<dbReference type="Proteomes" id="UP000293846">
    <property type="component" value="Unassembled WGS sequence"/>
</dbReference>
<keyword evidence="2" id="KW-1185">Reference proteome</keyword>
<reference evidence="1 2" key="1">
    <citation type="submission" date="2019-03" db="EMBL/GenBank/DDBJ databases">
        <authorList>
            <person name="Jensen L."/>
            <person name="Storgaard J."/>
            <person name="Sulaj E."/>
            <person name="Schramm A."/>
            <person name="Marshall I.P.G."/>
        </authorList>
    </citation>
    <scope>NUCLEOTIDE SEQUENCE [LARGE SCALE GENOMIC DNA]</scope>
    <source>
        <strain evidence="1 2">2017H2G3</strain>
    </source>
</reference>